<evidence type="ECO:0000313" key="2">
    <source>
        <dbReference type="Proteomes" id="UP000004374"/>
    </source>
</evidence>
<name>I1DVD4_9GAMM</name>
<accession>I1DVD4</accession>
<dbReference type="EMBL" id="BAFK01000004">
    <property type="protein sequence ID" value="GAB58012.1"/>
    <property type="molecule type" value="Genomic_DNA"/>
</dbReference>
<keyword evidence="2" id="KW-1185">Reference proteome</keyword>
<dbReference type="Proteomes" id="UP000004374">
    <property type="component" value="Unassembled WGS sequence"/>
</dbReference>
<gene>
    <name evidence="1" type="ORF">RNAN_0983</name>
</gene>
<dbReference type="AlphaFoldDB" id="I1DVD4"/>
<comment type="caution">
    <text evidence="1">The sequence shown here is derived from an EMBL/GenBank/DDBJ whole genome shotgun (WGS) entry which is preliminary data.</text>
</comment>
<proteinExistence type="predicted"/>
<evidence type="ECO:0000313" key="1">
    <source>
        <dbReference type="EMBL" id="GAB58012.1"/>
    </source>
</evidence>
<protein>
    <submittedName>
        <fullName evidence="1">Uncharacterized protein</fullName>
    </submittedName>
</protein>
<reference evidence="1 2" key="1">
    <citation type="journal article" date="2012" name="J. Bacteriol.">
        <title>Genome Sequence of the Protease-Producing Bacterium Rheinheimera nanhaiensis E407-8T, Isolated from Deep-Sea Sediment of the South China Sea.</title>
        <authorList>
            <person name="Zhang X.-Y."/>
            <person name="Zhang Y.-J."/>
            <person name="Qin Q.-L."/>
            <person name="Xie B.-B."/>
            <person name="Chen X.-L."/>
            <person name="Zhou B.-C."/>
            <person name="Zhang Y.-Z."/>
        </authorList>
    </citation>
    <scope>NUCLEOTIDE SEQUENCE [LARGE SCALE GENOMIC DNA]</scope>
    <source>
        <strain evidence="1 2">E407-8</strain>
    </source>
</reference>
<organism evidence="1 2">
    <name type="scientific">Rheinheimera nanhaiensis E407-8</name>
    <dbReference type="NCBI Taxonomy" id="562729"/>
    <lineage>
        <taxon>Bacteria</taxon>
        <taxon>Pseudomonadati</taxon>
        <taxon>Pseudomonadota</taxon>
        <taxon>Gammaproteobacteria</taxon>
        <taxon>Chromatiales</taxon>
        <taxon>Chromatiaceae</taxon>
        <taxon>Rheinheimera</taxon>
    </lineage>
</organism>
<sequence>MCTKFNLQLHEYKLSSSCAPGRLQGSLTTNDQYLLGRYV</sequence>